<dbReference type="InterPro" id="IPR029101">
    <property type="entry name" value="Sigma_reg_N"/>
</dbReference>
<proteinExistence type="predicted"/>
<dbReference type="EMBL" id="BHYK01000018">
    <property type="protein sequence ID" value="GCD11449.1"/>
    <property type="molecule type" value="Genomic_DNA"/>
</dbReference>
<dbReference type="Pfam" id="PF13800">
    <property type="entry name" value="Sigma_reg_N"/>
    <property type="match status" value="1"/>
</dbReference>
<sequence length="331" mass="37500">MNDNLDQLFDEKKLNKAIKMGKIKSTIRTAIISLVVTIIVITLGSYFNTKLSLKMSEQSFKDNEEFVKLSVPNGFISQSIDNIGFLGGKGTYKVSKAIGYKSVVIREIPSMFGYSLNNPVLKFLGYSPNFPLTRYSGGPTINEPQDGWPVNYSENGYRRMMFFHPEINYKGYKDDLSNLDKFSDDKLIEVAISFDKPYKHYELISFLNNSKFNISWYWLDAFTNEDMKTSKQEADLSSSNGAYIDEHNALGVNVKPQHFETGYTDLLKLLKNSKLEKYNLIYNAMMAKGYKDYNSVPILGVIVYGTKSELKVLIGNPAIKASSFGVITSKY</sequence>
<protein>
    <recommendedName>
        <fullName evidence="6">Sigma factor regulator C-terminal domain-containing protein</fullName>
    </recommendedName>
</protein>
<name>A0A401UPI3_9CLOT</name>
<organism evidence="4 5">
    <name type="scientific">Clostridium tagluense</name>
    <dbReference type="NCBI Taxonomy" id="360422"/>
    <lineage>
        <taxon>Bacteria</taxon>
        <taxon>Bacillati</taxon>
        <taxon>Bacillota</taxon>
        <taxon>Clostridia</taxon>
        <taxon>Eubacteriales</taxon>
        <taxon>Clostridiaceae</taxon>
        <taxon>Clostridium</taxon>
    </lineage>
</organism>
<evidence type="ECO:0008006" key="6">
    <source>
        <dbReference type="Google" id="ProtNLM"/>
    </source>
</evidence>
<keyword evidence="1" id="KW-0472">Membrane</keyword>
<comment type="caution">
    <text evidence="4">The sequence shown here is derived from an EMBL/GenBank/DDBJ whole genome shotgun (WGS) entry which is preliminary data.</text>
</comment>
<gene>
    <name evidence="4" type="ORF">Ctaglu_30720</name>
</gene>
<dbReference type="InterPro" id="IPR025672">
    <property type="entry name" value="Sigma_reg_C_dom"/>
</dbReference>
<evidence type="ECO:0000259" key="2">
    <source>
        <dbReference type="Pfam" id="PF13791"/>
    </source>
</evidence>
<dbReference type="Pfam" id="PF13791">
    <property type="entry name" value="Sigma_reg_C"/>
    <property type="match status" value="1"/>
</dbReference>
<dbReference type="OrthoDB" id="1730160at2"/>
<feature type="domain" description="Sigma factor regulator C-terminal" evidence="2">
    <location>
        <begin position="179"/>
        <end position="325"/>
    </location>
</feature>
<keyword evidence="1" id="KW-0812">Transmembrane</keyword>
<feature type="domain" description="Sigma factor regulator N-terminal" evidence="3">
    <location>
        <begin position="16"/>
        <end position="102"/>
    </location>
</feature>
<keyword evidence="5" id="KW-1185">Reference proteome</keyword>
<feature type="transmembrane region" description="Helical" evidence="1">
    <location>
        <begin position="26"/>
        <end position="47"/>
    </location>
</feature>
<evidence type="ECO:0000313" key="4">
    <source>
        <dbReference type="EMBL" id="GCD11449.1"/>
    </source>
</evidence>
<keyword evidence="1" id="KW-1133">Transmembrane helix</keyword>
<reference evidence="4 5" key="1">
    <citation type="submission" date="2018-11" db="EMBL/GenBank/DDBJ databases">
        <title>Genome sequencing and assembly of Clostridium tagluense strain A121.</title>
        <authorList>
            <person name="Murakami T."/>
            <person name="Segawa T."/>
            <person name="Shcherbakova V.A."/>
            <person name="Mori H."/>
            <person name="Yoshimura Y."/>
        </authorList>
    </citation>
    <scope>NUCLEOTIDE SEQUENCE [LARGE SCALE GENOMIC DNA]</scope>
    <source>
        <strain evidence="4 5">A121</strain>
    </source>
</reference>
<dbReference type="Proteomes" id="UP000287872">
    <property type="component" value="Unassembled WGS sequence"/>
</dbReference>
<dbReference type="RefSeq" id="WP_125003280.1">
    <property type="nucleotide sequence ID" value="NZ_BHYK01000018.1"/>
</dbReference>
<accession>A0A401UPI3</accession>
<evidence type="ECO:0000256" key="1">
    <source>
        <dbReference type="SAM" id="Phobius"/>
    </source>
</evidence>
<evidence type="ECO:0000259" key="3">
    <source>
        <dbReference type="Pfam" id="PF13800"/>
    </source>
</evidence>
<dbReference type="AlphaFoldDB" id="A0A401UPI3"/>
<evidence type="ECO:0000313" key="5">
    <source>
        <dbReference type="Proteomes" id="UP000287872"/>
    </source>
</evidence>